<comment type="caution">
    <text evidence="1">The sequence shown here is derived from an EMBL/GenBank/DDBJ whole genome shotgun (WGS) entry which is preliminary data.</text>
</comment>
<dbReference type="Pfam" id="PF14078">
    <property type="entry name" value="DUF4259"/>
    <property type="match status" value="1"/>
</dbReference>
<accession>A0ABV3GGI2</accession>
<name>A0ABV3GGI2_MICGL</name>
<evidence type="ECO:0000313" key="2">
    <source>
        <dbReference type="Proteomes" id="UP001551675"/>
    </source>
</evidence>
<protein>
    <submittedName>
        <fullName evidence="1">DUF4259 domain-containing protein</fullName>
    </submittedName>
</protein>
<proteinExistence type="predicted"/>
<dbReference type="EMBL" id="JBFALK010000010">
    <property type="protein sequence ID" value="MEV0970746.1"/>
    <property type="molecule type" value="Genomic_DNA"/>
</dbReference>
<evidence type="ECO:0000313" key="1">
    <source>
        <dbReference type="EMBL" id="MEV0970746.1"/>
    </source>
</evidence>
<dbReference type="Proteomes" id="UP001551675">
    <property type="component" value="Unassembled WGS sequence"/>
</dbReference>
<sequence>MGAWGMGPFDNDGALDALGHLGDLEDLPGGLASTMREILAEEDYVDAPELSAAVAVACLIGARLAGAEPDVNAARWLERHPFTVTGPLRDLAHATLDRAARPDDNELYELWEESGALAEWLDSLAPYRRTLAAGS</sequence>
<organism evidence="1 2">
    <name type="scientific">Microtetraspora glauca</name>
    <dbReference type="NCBI Taxonomy" id="1996"/>
    <lineage>
        <taxon>Bacteria</taxon>
        <taxon>Bacillati</taxon>
        <taxon>Actinomycetota</taxon>
        <taxon>Actinomycetes</taxon>
        <taxon>Streptosporangiales</taxon>
        <taxon>Streptosporangiaceae</taxon>
        <taxon>Microtetraspora</taxon>
    </lineage>
</organism>
<dbReference type="InterPro" id="IPR025355">
    <property type="entry name" value="DUF4259"/>
</dbReference>
<dbReference type="RefSeq" id="WP_358134401.1">
    <property type="nucleotide sequence ID" value="NZ_JBFALK010000010.1"/>
</dbReference>
<keyword evidence="2" id="KW-1185">Reference proteome</keyword>
<reference evidence="1 2" key="1">
    <citation type="submission" date="2024-06" db="EMBL/GenBank/DDBJ databases">
        <title>The Natural Products Discovery Center: Release of the First 8490 Sequenced Strains for Exploring Actinobacteria Biosynthetic Diversity.</title>
        <authorList>
            <person name="Kalkreuter E."/>
            <person name="Kautsar S.A."/>
            <person name="Yang D."/>
            <person name="Bader C.D."/>
            <person name="Teijaro C.N."/>
            <person name="Fluegel L."/>
            <person name="Davis C.M."/>
            <person name="Simpson J.R."/>
            <person name="Lauterbach L."/>
            <person name="Steele A.D."/>
            <person name="Gui C."/>
            <person name="Meng S."/>
            <person name="Li G."/>
            <person name="Viehrig K."/>
            <person name="Ye F."/>
            <person name="Su P."/>
            <person name="Kiefer A.F."/>
            <person name="Nichols A."/>
            <person name="Cepeda A.J."/>
            <person name="Yan W."/>
            <person name="Fan B."/>
            <person name="Jiang Y."/>
            <person name="Adhikari A."/>
            <person name="Zheng C.-J."/>
            <person name="Schuster L."/>
            <person name="Cowan T.M."/>
            <person name="Smanski M.J."/>
            <person name="Chevrette M.G."/>
            <person name="De Carvalho L.P.S."/>
            <person name="Shen B."/>
        </authorList>
    </citation>
    <scope>NUCLEOTIDE SEQUENCE [LARGE SCALE GENOMIC DNA]</scope>
    <source>
        <strain evidence="1 2">NPDC050100</strain>
    </source>
</reference>
<gene>
    <name evidence="1" type="ORF">AB0I59_19085</name>
</gene>